<comment type="caution">
    <text evidence="8">The sequence shown here is derived from an EMBL/GenBank/DDBJ whole genome shotgun (WGS) entry which is preliminary data.</text>
</comment>
<evidence type="ECO:0000256" key="5">
    <source>
        <dbReference type="RuleBase" id="RU362066"/>
    </source>
</evidence>
<evidence type="ECO:0000259" key="7">
    <source>
        <dbReference type="Pfam" id="PF07195"/>
    </source>
</evidence>
<gene>
    <name evidence="8" type="ORF">C8J28_102230</name>
</gene>
<keyword evidence="3" id="KW-0175">Coiled coil</keyword>
<evidence type="ECO:0000256" key="3">
    <source>
        <dbReference type="ARBA" id="ARBA00023054"/>
    </source>
</evidence>
<evidence type="ECO:0000256" key="2">
    <source>
        <dbReference type="ARBA" id="ARBA00011255"/>
    </source>
</evidence>
<dbReference type="InterPro" id="IPR040026">
    <property type="entry name" value="FliD"/>
</dbReference>
<accession>A0A2T5KDG6</accession>
<evidence type="ECO:0000259" key="6">
    <source>
        <dbReference type="Pfam" id="PF02465"/>
    </source>
</evidence>
<evidence type="ECO:0000313" key="8">
    <source>
        <dbReference type="EMBL" id="PTR20465.1"/>
    </source>
</evidence>
<dbReference type="InterPro" id="IPR010809">
    <property type="entry name" value="FliD_C"/>
</dbReference>
<evidence type="ECO:0000256" key="4">
    <source>
        <dbReference type="ARBA" id="ARBA00023143"/>
    </source>
</evidence>
<keyword evidence="4 5" id="KW-0975">Bacterial flagellum</keyword>
<comment type="subunit">
    <text evidence="2 5">Homopentamer.</text>
</comment>
<dbReference type="Proteomes" id="UP000244060">
    <property type="component" value="Unassembled WGS sequence"/>
</dbReference>
<keyword evidence="8" id="KW-0966">Cell projection</keyword>
<sequence length="550" mass="56381">MATDYLNALGASGSGLNIRELTKSLVEADTAVKRSAAQKKIAATEVSVSALGKVRAQFQSLSGALATIGQSSVLKATSSNPAVAISVTDKSLVATQRTEIEVLQIAQRQVLEFGGFTSADAVLGSGSVSVDFGVWFAPEGEEAATSFAQNPALAASSIAVGTGATLQDLATALTSIPGVTARVLDKGDGTFSLGVVSEPGAGNALRFTVTESVPGNGLARFDTTASNLTAQVQEAKDAVLSVDGIIVARSSNEITDLIPGATLALSGKTTDPATLSVSRDTQLAEAAMTYMVEELNATMKLLGELTRRSTDGSGSGELAGDRVVETLKRQVTALIGQPLTGHGEKPVYLSQLGVSTNRDGSLSFNASAFQKAFEKTPQIFDAMFTDSLTAITPGASIAGKAASSAASGDYIFRLDPVTGEATVGGGATLALPGANGASQYLVLSGGLAGVMVSVESGVTDATLRFGRSFATQLQALLDTAAGQNGAISDREGQIGKVAEEQAKVIEALDARAAKLESRYLAQFTAMEQAVSRMKSTGTYLENLISAWNKD</sequence>
<dbReference type="GO" id="GO:0009424">
    <property type="term" value="C:bacterial-type flagellum hook"/>
    <property type="evidence" value="ECO:0007669"/>
    <property type="project" value="UniProtKB-UniRule"/>
</dbReference>
<comment type="subcellular location">
    <subcellularLocation>
        <location evidence="5">Secreted</location>
    </subcellularLocation>
    <subcellularLocation>
        <location evidence="5">Bacterial flagellum</location>
    </subcellularLocation>
</comment>
<dbReference type="PANTHER" id="PTHR30288">
    <property type="entry name" value="FLAGELLAR CAP/ASSEMBLY PROTEIN FLID"/>
    <property type="match status" value="1"/>
</dbReference>
<evidence type="ECO:0000313" key="9">
    <source>
        <dbReference type="Proteomes" id="UP000244060"/>
    </source>
</evidence>
<dbReference type="OrthoDB" id="9812018at2"/>
<dbReference type="GO" id="GO:0005576">
    <property type="term" value="C:extracellular region"/>
    <property type="evidence" value="ECO:0007669"/>
    <property type="project" value="UniProtKB-SubCell"/>
</dbReference>
<name>A0A2T5KDG6_9RHOB</name>
<proteinExistence type="inferred from homology"/>
<dbReference type="PANTHER" id="PTHR30288:SF0">
    <property type="entry name" value="FLAGELLAR HOOK-ASSOCIATED PROTEIN 2"/>
    <property type="match status" value="1"/>
</dbReference>
<dbReference type="GO" id="GO:0007155">
    <property type="term" value="P:cell adhesion"/>
    <property type="evidence" value="ECO:0007669"/>
    <property type="project" value="InterPro"/>
</dbReference>
<dbReference type="GO" id="GO:0071973">
    <property type="term" value="P:bacterial-type flagellum-dependent cell motility"/>
    <property type="evidence" value="ECO:0007669"/>
    <property type="project" value="TreeGrafter"/>
</dbReference>
<keyword evidence="8" id="KW-0282">Flagellum</keyword>
<keyword evidence="9" id="KW-1185">Reference proteome</keyword>
<dbReference type="AlphaFoldDB" id="A0A2T5KDG6"/>
<dbReference type="EMBL" id="QAOT01000002">
    <property type="protein sequence ID" value="PTR20465.1"/>
    <property type="molecule type" value="Genomic_DNA"/>
</dbReference>
<comment type="similarity">
    <text evidence="1 5">Belongs to the FliD family.</text>
</comment>
<reference evidence="8 9" key="1">
    <citation type="submission" date="2018-04" db="EMBL/GenBank/DDBJ databases">
        <title>Genomic Encyclopedia of Type Strains, Phase III (KMG-III): the genomes of soil and plant-associated and newly described type strains.</title>
        <authorList>
            <person name="Whitman W."/>
        </authorList>
    </citation>
    <scope>NUCLEOTIDE SEQUENCE [LARGE SCALE GENOMIC DNA]</scope>
    <source>
        <strain evidence="8 9">KA25</strain>
    </source>
</reference>
<evidence type="ECO:0000256" key="1">
    <source>
        <dbReference type="ARBA" id="ARBA00009764"/>
    </source>
</evidence>
<organism evidence="8 9">
    <name type="scientific">Cereibacter azotoformans</name>
    <dbReference type="NCBI Taxonomy" id="43057"/>
    <lineage>
        <taxon>Bacteria</taxon>
        <taxon>Pseudomonadati</taxon>
        <taxon>Pseudomonadota</taxon>
        <taxon>Alphaproteobacteria</taxon>
        <taxon>Rhodobacterales</taxon>
        <taxon>Paracoccaceae</taxon>
        <taxon>Cereibacter</taxon>
    </lineage>
</organism>
<dbReference type="Pfam" id="PF02465">
    <property type="entry name" value="FliD_N"/>
    <property type="match status" value="1"/>
</dbReference>
<dbReference type="GO" id="GO:0009421">
    <property type="term" value="C:bacterial-type flagellum filament cap"/>
    <property type="evidence" value="ECO:0007669"/>
    <property type="project" value="InterPro"/>
</dbReference>
<keyword evidence="8" id="KW-0969">Cilium</keyword>
<keyword evidence="5" id="KW-0964">Secreted</keyword>
<dbReference type="RefSeq" id="WP_011908681.1">
    <property type="nucleotide sequence ID" value="NZ_CP090021.1"/>
</dbReference>
<dbReference type="InterPro" id="IPR003481">
    <property type="entry name" value="FliD_N"/>
</dbReference>
<dbReference type="Pfam" id="PF07195">
    <property type="entry name" value="FliD_C"/>
    <property type="match status" value="1"/>
</dbReference>
<protein>
    <recommendedName>
        <fullName evidence="5">Flagellar hook-associated protein 2</fullName>
        <shortName evidence="5">HAP2</shortName>
    </recommendedName>
    <alternativeName>
        <fullName evidence="5">Flagellar cap protein</fullName>
    </alternativeName>
</protein>
<feature type="domain" description="Flagellar hook-associated protein 2 C-terminal" evidence="7">
    <location>
        <begin position="235"/>
        <end position="535"/>
    </location>
</feature>
<feature type="domain" description="Flagellar hook-associated protein 2 N-terminal" evidence="6">
    <location>
        <begin position="14"/>
        <end position="109"/>
    </location>
</feature>
<comment type="function">
    <text evidence="5">Required for morphogenesis and for the elongation of the flagellar filament by facilitating polymerization of the flagellin monomers at the tip of growing filament. Forms a capping structure, which prevents flagellin subunits (transported through the central channel of the flagellum) from leaking out without polymerization at the distal end.</text>
</comment>